<dbReference type="AlphaFoldDB" id="A9DK72"/>
<comment type="caution">
    <text evidence="2">The sequence shown here is derived from an EMBL/GenBank/DDBJ whole genome shotgun (WGS) entry which is preliminary data.</text>
</comment>
<dbReference type="OrthoDB" id="1164984at2"/>
<keyword evidence="3" id="KW-1185">Reference proteome</keyword>
<dbReference type="eggNOG" id="COG1357">
    <property type="taxonomic scope" value="Bacteria"/>
</dbReference>
<organism evidence="2 3">
    <name type="scientific">Kordia algicida OT-1</name>
    <dbReference type="NCBI Taxonomy" id="391587"/>
    <lineage>
        <taxon>Bacteria</taxon>
        <taxon>Pseudomonadati</taxon>
        <taxon>Bacteroidota</taxon>
        <taxon>Flavobacteriia</taxon>
        <taxon>Flavobacteriales</taxon>
        <taxon>Flavobacteriaceae</taxon>
        <taxon>Kordia</taxon>
    </lineage>
</organism>
<dbReference type="STRING" id="391587.KAOT1_13662"/>
<dbReference type="Pfam" id="PF13576">
    <property type="entry name" value="Pentapeptide_3"/>
    <property type="match status" value="1"/>
</dbReference>
<evidence type="ECO:0000256" key="1">
    <source>
        <dbReference type="SAM" id="Phobius"/>
    </source>
</evidence>
<dbReference type="EMBL" id="ABIB01000001">
    <property type="protein sequence ID" value="EDP98268.1"/>
    <property type="molecule type" value="Genomic_DNA"/>
</dbReference>
<gene>
    <name evidence="2" type="ORF">KAOT1_13662</name>
</gene>
<keyword evidence="1" id="KW-0472">Membrane</keyword>
<feature type="transmembrane region" description="Helical" evidence="1">
    <location>
        <begin position="399"/>
        <end position="418"/>
    </location>
</feature>
<protein>
    <recommendedName>
        <fullName evidence="4">Pentapeptide repeat-containing protein</fullName>
    </recommendedName>
</protein>
<proteinExistence type="predicted"/>
<feature type="transmembrane region" description="Helical" evidence="1">
    <location>
        <begin position="373"/>
        <end position="392"/>
    </location>
</feature>
<name>A9DK72_9FLAO</name>
<sequence length="478" mass="57616">MKNQKLIRKKYYKWVKKLLREDVKEISDEEYVELEEEYFQKDKSDWFKVKKDSDQKEIQVWDNKRVKVFWMLIRKFSMKRGQKEGKYSFSKFIFPKFEWFFDNSVDYLDDLNNLTLLQLEFSKPANFWNEDEKIEFSLEVNFSQAKFLSIAIFSQVTFYERVSFSGAKFLNSIYFNYTIFYENVSFNSVSFYGDTFFRFAKFEKQVSFGNSKFCSKTFFVGATFSLILDFYKVTFLGDTYFENLKLTNEVNFSFSNFTKEKVFLFNNIEGIYSLNFSNVLPNSEIVFRKVNFINSDILNSDISKFRFEECNWGSSQKIKMKNGNESIYRQLKKNFVNARDWDLAGKAYRSEMSTKKNNVFRKPVKRDKNISSWIYLLIRPVGFIIYFFYGFFSGYNQSIIKPIFWFLIFTFLIFPFIYSDFCFNCIFREEFIEQSVKNAFPFFSLDDSLSFWYSLIQKIFSTVLLTFFILGLRNKFKQ</sequence>
<keyword evidence="1" id="KW-1133">Transmembrane helix</keyword>
<evidence type="ECO:0000313" key="3">
    <source>
        <dbReference type="Proteomes" id="UP000002945"/>
    </source>
</evidence>
<dbReference type="Proteomes" id="UP000002945">
    <property type="component" value="Unassembled WGS sequence"/>
</dbReference>
<evidence type="ECO:0008006" key="4">
    <source>
        <dbReference type="Google" id="ProtNLM"/>
    </source>
</evidence>
<keyword evidence="1" id="KW-0812">Transmembrane</keyword>
<reference evidence="2 3" key="1">
    <citation type="journal article" date="2011" name="J. Bacteriol.">
        <title>Genome sequence of the algicidal bacterium Kordia algicida OT-1.</title>
        <authorList>
            <person name="Lee H.S."/>
            <person name="Kang S.G."/>
            <person name="Kwon K.K."/>
            <person name="Lee J.H."/>
            <person name="Kim S.J."/>
        </authorList>
    </citation>
    <scope>NUCLEOTIDE SEQUENCE [LARGE SCALE GENOMIC DNA]</scope>
    <source>
        <strain evidence="2 3">OT-1</strain>
    </source>
</reference>
<feature type="transmembrane region" description="Helical" evidence="1">
    <location>
        <begin position="451"/>
        <end position="472"/>
    </location>
</feature>
<accession>A9DK72</accession>
<evidence type="ECO:0000313" key="2">
    <source>
        <dbReference type="EMBL" id="EDP98268.1"/>
    </source>
</evidence>
<dbReference type="HOGENOM" id="CLU_570833_0_0_10"/>
<dbReference type="InterPro" id="IPR001646">
    <property type="entry name" value="5peptide_repeat"/>
</dbReference>